<evidence type="ECO:0000313" key="2">
    <source>
        <dbReference type="Proteomes" id="UP000302163"/>
    </source>
</evidence>
<dbReference type="KEGG" id="izh:FEM41_10705"/>
<organism evidence="1 2">
    <name type="scientific">Jejubacter calystegiae</name>
    <dbReference type="NCBI Taxonomy" id="2579935"/>
    <lineage>
        <taxon>Bacteria</taxon>
        <taxon>Pseudomonadati</taxon>
        <taxon>Pseudomonadota</taxon>
        <taxon>Gammaproteobacteria</taxon>
        <taxon>Enterobacterales</taxon>
        <taxon>Enterobacteriaceae</taxon>
        <taxon>Jejubacter</taxon>
    </lineage>
</organism>
<evidence type="ECO:0000313" key="1">
    <source>
        <dbReference type="EMBL" id="QCT20086.1"/>
    </source>
</evidence>
<dbReference type="AlphaFoldDB" id="A0A4P8YJG5"/>
<name>A0A4P8YJG5_9ENTR</name>
<proteinExistence type="predicted"/>
<gene>
    <name evidence="1" type="ORF">FEM41_10705</name>
</gene>
<reference evidence="1 2" key="1">
    <citation type="submission" date="2019-05" db="EMBL/GenBank/DDBJ databases">
        <title>Complete genome sequence of Izhakiella calystegiae KSNA2, an endophyte isolated from beach morning glory (Calystegia soldanella).</title>
        <authorList>
            <person name="Jiang L."/>
            <person name="Jeong J.C."/>
            <person name="Kim C.Y."/>
            <person name="Kim D.H."/>
            <person name="Kim S.W."/>
            <person name="Lee j."/>
        </authorList>
    </citation>
    <scope>NUCLEOTIDE SEQUENCE [LARGE SCALE GENOMIC DNA]</scope>
    <source>
        <strain evidence="1 2">KSNA2</strain>
    </source>
</reference>
<dbReference type="RefSeq" id="WP_138095962.1">
    <property type="nucleotide sequence ID" value="NZ_CP040428.1"/>
</dbReference>
<dbReference type="Proteomes" id="UP000302163">
    <property type="component" value="Chromosome"/>
</dbReference>
<protein>
    <submittedName>
        <fullName evidence="1">IacB protein</fullName>
    </submittedName>
</protein>
<dbReference type="EMBL" id="CP040428">
    <property type="protein sequence ID" value="QCT20086.1"/>
    <property type="molecule type" value="Genomic_DNA"/>
</dbReference>
<accession>A0A4P8YJG5</accession>
<keyword evidence="2" id="KW-1185">Reference proteome</keyword>
<sequence>MSDKKPLRVLFCIAINQNFFDAPAAEAKAVWAAFGEMWRGIEALPGVRVLGNMDDDQAMVGASNGWPWTTYLLADVPDLERVHAACNLFRTTPVGDGTHRLWRYCRVEARTGRELIIQA</sequence>
<dbReference type="OrthoDB" id="7849477at2"/>